<dbReference type="InterPro" id="IPR003029">
    <property type="entry name" value="S1_domain"/>
</dbReference>
<feature type="region of interest" description="Disordered" evidence="1">
    <location>
        <begin position="1"/>
        <end position="40"/>
    </location>
</feature>
<dbReference type="FunFam" id="2.40.50.140:FF:000103">
    <property type="entry name" value="protein RRP5 homolog"/>
    <property type="match status" value="2"/>
</dbReference>
<dbReference type="PROSITE" id="PS50126">
    <property type="entry name" value="S1"/>
    <property type="match status" value="7"/>
</dbReference>
<dbReference type="Pfam" id="PF00575">
    <property type="entry name" value="S1"/>
    <property type="match status" value="1"/>
</dbReference>
<dbReference type="Gene3D" id="2.40.50.140">
    <property type="entry name" value="Nucleic acid-binding proteins"/>
    <property type="match status" value="6"/>
</dbReference>
<gene>
    <name evidence="3" type="ORF">DL89DRAFT_265795</name>
</gene>
<feature type="domain" description="S1 motif" evidence="2">
    <location>
        <begin position="1427"/>
        <end position="1498"/>
    </location>
</feature>
<dbReference type="PANTHER" id="PTHR23270:SF10">
    <property type="entry name" value="PROTEIN RRP5 HOMOLOG"/>
    <property type="match status" value="1"/>
</dbReference>
<feature type="compositionally biased region" description="Acidic residues" evidence="1">
    <location>
        <begin position="1563"/>
        <end position="1572"/>
    </location>
</feature>
<dbReference type="GO" id="GO:0006364">
    <property type="term" value="P:rRNA processing"/>
    <property type="evidence" value="ECO:0007669"/>
    <property type="project" value="InterPro"/>
</dbReference>
<accession>A0A1Y1WFI4</accession>
<comment type="caution">
    <text evidence="3">The sequence shown here is derived from an EMBL/GenBank/DDBJ whole genome shotgun (WGS) entry which is preliminary data.</text>
</comment>
<dbReference type="PANTHER" id="PTHR23270">
    <property type="entry name" value="PROGRAMMED CELL DEATH PROTEIN 11 PRE-RRNA PROCESSING PROTEIN RRP5"/>
    <property type="match status" value="1"/>
</dbReference>
<feature type="compositionally biased region" description="Basic and acidic residues" evidence="1">
    <location>
        <begin position="12"/>
        <end position="30"/>
    </location>
</feature>
<dbReference type="GO" id="GO:0032040">
    <property type="term" value="C:small-subunit processome"/>
    <property type="evidence" value="ECO:0007669"/>
    <property type="project" value="TreeGrafter"/>
</dbReference>
<evidence type="ECO:0000256" key="1">
    <source>
        <dbReference type="SAM" id="MobiDB-lite"/>
    </source>
</evidence>
<dbReference type="InterPro" id="IPR057300">
    <property type="entry name" value="OB_Rrp5"/>
</dbReference>
<dbReference type="InterPro" id="IPR011990">
    <property type="entry name" value="TPR-like_helical_dom_sf"/>
</dbReference>
<dbReference type="Pfam" id="PF24682">
    <property type="entry name" value="OB_RRP5"/>
    <property type="match status" value="1"/>
</dbReference>
<dbReference type="GO" id="GO:0003723">
    <property type="term" value="F:RNA binding"/>
    <property type="evidence" value="ECO:0007669"/>
    <property type="project" value="TreeGrafter"/>
</dbReference>
<dbReference type="OrthoDB" id="412781at2759"/>
<feature type="domain" description="S1 motif" evidence="2">
    <location>
        <begin position="611"/>
        <end position="682"/>
    </location>
</feature>
<feature type="domain" description="S1 motif" evidence="2">
    <location>
        <begin position="1346"/>
        <end position="1408"/>
    </location>
</feature>
<dbReference type="GeneID" id="63803475"/>
<feature type="domain" description="S1 motif" evidence="2">
    <location>
        <begin position="519"/>
        <end position="588"/>
    </location>
</feature>
<evidence type="ECO:0000313" key="3">
    <source>
        <dbReference type="EMBL" id="ORX72165.1"/>
    </source>
</evidence>
<feature type="region of interest" description="Disordered" evidence="1">
    <location>
        <begin position="64"/>
        <end position="102"/>
    </location>
</feature>
<dbReference type="RefSeq" id="XP_040745589.1">
    <property type="nucleotide sequence ID" value="XM_040886827.1"/>
</dbReference>
<feature type="domain" description="S1 motif" evidence="2">
    <location>
        <begin position="300"/>
        <end position="374"/>
    </location>
</feature>
<dbReference type="InterPro" id="IPR012340">
    <property type="entry name" value="NA-bd_OB-fold"/>
</dbReference>
<dbReference type="Gene3D" id="1.25.40.10">
    <property type="entry name" value="Tetratricopeptide repeat domain"/>
    <property type="match status" value="1"/>
</dbReference>
<keyword evidence="4" id="KW-1185">Reference proteome</keyword>
<feature type="domain" description="S1 motif" evidence="2">
    <location>
        <begin position="1076"/>
        <end position="1143"/>
    </location>
</feature>
<dbReference type="Proteomes" id="UP000193922">
    <property type="component" value="Unassembled WGS sequence"/>
</dbReference>
<feature type="domain" description="S1 motif" evidence="2">
    <location>
        <begin position="798"/>
        <end position="833"/>
    </location>
</feature>
<dbReference type="SMART" id="SM00316">
    <property type="entry name" value="S1"/>
    <property type="match status" value="10"/>
</dbReference>
<name>A0A1Y1WFI4_9FUNG</name>
<feature type="region of interest" description="Disordered" evidence="1">
    <location>
        <begin position="1506"/>
        <end position="1596"/>
    </location>
</feature>
<protein>
    <recommendedName>
        <fullName evidence="2">S1 motif domain-containing protein</fullName>
    </recommendedName>
</protein>
<reference evidence="3 4" key="1">
    <citation type="submission" date="2016-07" db="EMBL/GenBank/DDBJ databases">
        <title>Pervasive Adenine N6-methylation of Active Genes in Fungi.</title>
        <authorList>
            <consortium name="DOE Joint Genome Institute"/>
            <person name="Mondo S.J."/>
            <person name="Dannebaum R.O."/>
            <person name="Kuo R.C."/>
            <person name="Labutti K."/>
            <person name="Haridas S."/>
            <person name="Kuo A."/>
            <person name="Salamov A."/>
            <person name="Ahrendt S.R."/>
            <person name="Lipzen A."/>
            <person name="Sullivan W."/>
            <person name="Andreopoulos W.B."/>
            <person name="Clum A."/>
            <person name="Lindquist E."/>
            <person name="Daum C."/>
            <person name="Ramamoorthy G.K."/>
            <person name="Gryganskyi A."/>
            <person name="Culley D."/>
            <person name="Magnuson J.K."/>
            <person name="James T.Y."/>
            <person name="O'Malley M.A."/>
            <person name="Stajich J.E."/>
            <person name="Spatafora J.W."/>
            <person name="Visel A."/>
            <person name="Grigoriev I.V."/>
        </authorList>
    </citation>
    <scope>NUCLEOTIDE SEQUENCE [LARGE SCALE GENOMIC DNA]</scope>
    <source>
        <strain evidence="3 4">ATCC 12442</strain>
    </source>
</reference>
<organism evidence="3 4">
    <name type="scientific">Linderina pennispora</name>
    <dbReference type="NCBI Taxonomy" id="61395"/>
    <lineage>
        <taxon>Eukaryota</taxon>
        <taxon>Fungi</taxon>
        <taxon>Fungi incertae sedis</taxon>
        <taxon>Zoopagomycota</taxon>
        <taxon>Kickxellomycotina</taxon>
        <taxon>Kickxellomycetes</taxon>
        <taxon>Kickxellales</taxon>
        <taxon>Kickxellaceae</taxon>
        <taxon>Linderina</taxon>
    </lineage>
</organism>
<dbReference type="SUPFAM" id="SSF48452">
    <property type="entry name" value="TPR-like"/>
    <property type="match status" value="2"/>
</dbReference>
<dbReference type="STRING" id="61395.A0A1Y1WFI4"/>
<dbReference type="EMBL" id="MCFD01000003">
    <property type="protein sequence ID" value="ORX72165.1"/>
    <property type="molecule type" value="Genomic_DNA"/>
</dbReference>
<sequence length="1835" mass="199460">MAGKGDKKHNSKKGEKKASKKIATEVEDFPRGGASGLTPLEYREVSRQAEREVLFSDGVLASDVADKKKQKKHKRRSSEDGGSVEKKKKKTKKSQPTEDVETETLDQIIDRAAPVESLSYKRLTKGALVLGCLTVDLPGAMTGHLTQMAEKMAQGDDSDDEEDGLDLGSRFYVGQYVNQTDASGKAKTRVELSLMPGDVNERIDVDDICEGLSVEDRGYVLNTGLATSKMAAFLPTKEARKWLERWMPAQGELKVGQVIEACVAKITDGRRSLQMTLDPESVAEALPKDTFKTMASVQPGQLVSATVMKVWDRGLSLRFMGFYDCSADLVSIGLTGALDKKDIAQTYDLGKIVKARVMYVSLTTASKTILVSLLPHIVEMSPRPGITGYETPAAAQLVTGSATGAGTGKFSTMDVRSKWPIPYGTVLEEVAVVGVNPHIGLTLAVPGVETVRCLARKGDLVDNKDLVPALSRTAGVFQLGSVHRVRVLGYEAMSGLVHVSLKPSVVDEPLFRIEDVVPGAVITGTVRRLKDSRLVVALSGRLTGTVAGDQLSDTHLKHPELVFKADHPVACRVLSVHAKKNDIKLTCRKSLVQSKLPVVTGFSAERGAVPGVITHATVVHHTKAGVLVSFYQGAAGMIPMADISANTKGAGKIPKQLEVGKVVKCRIVQVKPKQRRITASLNVDADTSIEDLQARPAKAATSAISKDLSQVSPGQMVSGSVVKVSSDHFTIRLDGSDLLATLHKGHLSDHTGSVLDRMAARIAVGVRFDDLVVVDLVKKHGTVKQQVLVTASEMLKVGKTVVGWVDGTAAFGVFVRFAGGVTGLAPISALGDRYTVVASVVSVEDNQTKLSLKGSVVDPLASGCIAPEDFVAEYFAQLEGPLAEQIGEQSLVVVKQKQPYGVFVEPAASELSAKERLSACKDGAVLAACVLDVDSDKNIVDYSLKATLVPDRKALDDAESRATAEQKLADARASAEKKRSDVIVEVVKEDYLVLSIPSLGHQIAYAMTKTYNDRSKPFMRYKIGQRLSGTPYQSAGSKRTLVYFQSRHSGNDDETRRKAMEPVDPALQYFEDLQPGFVTRAKVTGISGTQANLSIAANIKGRLHVTELFDDDDVADLGGETITVKVVGLHSAKVYKYLAITHRVSPLKSVIEMTVRPSELAASGTLVHQAQRQIKAASVKPGREFNGFVAEITHPQKEGHTGAPFVSVALSPKLLGKFYVTHVTGSVQVVRAARDGKSLAVQPVGALPGVPPLPASAEDLAVHTIGDTSMTPRTATEGKSRQFIRGFVNRFQFKVGQLVDAVVVPAGKDVESASKFSPVDLSLRPSLVHPESTQPVVMKASDLHEGQIVHGVVARTTDVGCFIEVGNHVRLSDEYIRDVKAAFPRGTIVKAIVTSVDKAQDRASVSLKASRIGGDTAHRRLEQVEVGERLKGTVTRIEEYAVFIKPDDVYVTGLCYDKEIADSEAPVDPRQLYEIGDRVLAKVLRVDLEKGKLRLGLKASYFAEAMPRDAEEDAEEDAEMEDASSDEEADSEEEEEAAPALTVSKGFQWGDAESDSEAASSDSESEASDAEQDAPRKKSKRNKSKLQTVDLTGDLADQAPRSTADFERLLVGSPNSSFLWLQFMAHYLEQSEVDQARAVAERALTTISPREEQERFNVWHRFGTKDSLDGVLKRAIQYMNAKHVYLQMAKIYERAGQTSPAEAMHKTATQKFPGSCKVWNAKVAESRDLLARALKALPKRKHIKAITQFGQMEFKHGEPERGRTVFEGRVDLWSVYLDMEWGATRKLFERVTSMKHSSKKMKFFFKKWLAFEKAHGDDAHVEHVKNKAREYINSL</sequence>
<dbReference type="InterPro" id="IPR045209">
    <property type="entry name" value="Rrp5"/>
</dbReference>
<evidence type="ECO:0000259" key="2">
    <source>
        <dbReference type="PROSITE" id="PS50126"/>
    </source>
</evidence>
<evidence type="ECO:0000313" key="4">
    <source>
        <dbReference type="Proteomes" id="UP000193922"/>
    </source>
</evidence>
<feature type="compositionally biased region" description="Basic residues" evidence="1">
    <location>
        <begin position="1"/>
        <end position="11"/>
    </location>
</feature>
<dbReference type="SUPFAM" id="SSF50249">
    <property type="entry name" value="Nucleic acid-binding proteins"/>
    <property type="match status" value="6"/>
</dbReference>
<proteinExistence type="predicted"/>
<feature type="compositionally biased region" description="Acidic residues" evidence="1">
    <location>
        <begin position="1510"/>
        <end position="1537"/>
    </location>
</feature>